<organism evidence="3">
    <name type="scientific">Haemonchus placei</name>
    <name type="common">Barber's pole worm</name>
    <dbReference type="NCBI Taxonomy" id="6290"/>
    <lineage>
        <taxon>Eukaryota</taxon>
        <taxon>Metazoa</taxon>
        <taxon>Ecdysozoa</taxon>
        <taxon>Nematoda</taxon>
        <taxon>Chromadorea</taxon>
        <taxon>Rhabditida</taxon>
        <taxon>Rhabditina</taxon>
        <taxon>Rhabditomorpha</taxon>
        <taxon>Strongyloidea</taxon>
        <taxon>Trichostrongylidae</taxon>
        <taxon>Haemonchus</taxon>
    </lineage>
</organism>
<name>A0A0N4WRB4_HAEPC</name>
<protein>
    <submittedName>
        <fullName evidence="3">C2H2-type domain-containing protein</fullName>
    </submittedName>
</protein>
<accession>A0A0N4WRB4</accession>
<evidence type="ECO:0000313" key="1">
    <source>
        <dbReference type="EMBL" id="VDO51506.1"/>
    </source>
</evidence>
<sequence length="101" mass="11259">MCMKATKASSVNMHTQSVNGVPSFCSLNLPIAAFISPSFKARSVILASTECSFFLNPSSRSTAWKKIICGYKCERCYVHLTMSSSRLLHCSVKHEYWARST</sequence>
<dbReference type="Proteomes" id="UP000268014">
    <property type="component" value="Unassembled WGS sequence"/>
</dbReference>
<reference evidence="1 2" key="2">
    <citation type="submission" date="2018-11" db="EMBL/GenBank/DDBJ databases">
        <authorList>
            <consortium name="Pathogen Informatics"/>
        </authorList>
    </citation>
    <scope>NUCLEOTIDE SEQUENCE [LARGE SCALE GENOMIC DNA]</scope>
    <source>
        <strain evidence="1 2">MHpl1</strain>
    </source>
</reference>
<keyword evidence="2" id="KW-1185">Reference proteome</keyword>
<dbReference type="AlphaFoldDB" id="A0A0N4WRB4"/>
<gene>
    <name evidence="1" type="ORF">HPLM_LOCUS14015</name>
</gene>
<proteinExistence type="predicted"/>
<reference evidence="3" key="1">
    <citation type="submission" date="2017-02" db="UniProtKB">
        <authorList>
            <consortium name="WormBaseParasite"/>
        </authorList>
    </citation>
    <scope>IDENTIFICATION</scope>
</reference>
<evidence type="ECO:0000313" key="3">
    <source>
        <dbReference type="WBParaSite" id="HPLM_0001402301-mRNA-1"/>
    </source>
</evidence>
<evidence type="ECO:0000313" key="2">
    <source>
        <dbReference type="Proteomes" id="UP000268014"/>
    </source>
</evidence>
<dbReference type="WBParaSite" id="HPLM_0001402301-mRNA-1">
    <property type="protein sequence ID" value="HPLM_0001402301-mRNA-1"/>
    <property type="gene ID" value="HPLM_0001402301"/>
</dbReference>
<dbReference type="EMBL" id="UZAF01018416">
    <property type="protein sequence ID" value="VDO51506.1"/>
    <property type="molecule type" value="Genomic_DNA"/>
</dbReference>